<evidence type="ECO:0000313" key="2">
    <source>
        <dbReference type="EMBL" id="OAY41808.1"/>
    </source>
</evidence>
<sequence length="98" mass="11138">MTFSLSSLLSNLSKTYLAWVEPSSSCFSLLLISVVGDFLIVFLPLSDDLQHFFPMVPQYVSFAFCSMEFLWMLVPLALPPPSKIQLKLRPYLDDRTEG</sequence>
<protein>
    <submittedName>
        <fullName evidence="2">Uncharacterized protein</fullName>
    </submittedName>
</protein>
<organism evidence="2">
    <name type="scientific">Manihot esculenta</name>
    <name type="common">Cassava</name>
    <name type="synonym">Jatropha manihot</name>
    <dbReference type="NCBI Taxonomy" id="3983"/>
    <lineage>
        <taxon>Eukaryota</taxon>
        <taxon>Viridiplantae</taxon>
        <taxon>Streptophyta</taxon>
        <taxon>Embryophyta</taxon>
        <taxon>Tracheophyta</taxon>
        <taxon>Spermatophyta</taxon>
        <taxon>Magnoliopsida</taxon>
        <taxon>eudicotyledons</taxon>
        <taxon>Gunneridae</taxon>
        <taxon>Pentapetalae</taxon>
        <taxon>rosids</taxon>
        <taxon>fabids</taxon>
        <taxon>Malpighiales</taxon>
        <taxon>Euphorbiaceae</taxon>
        <taxon>Crotonoideae</taxon>
        <taxon>Manihoteae</taxon>
        <taxon>Manihot</taxon>
    </lineage>
</organism>
<feature type="transmembrane region" description="Helical" evidence="1">
    <location>
        <begin position="58"/>
        <end position="78"/>
    </location>
</feature>
<accession>A0A2C9VAD6</accession>
<keyword evidence="1" id="KW-0472">Membrane</keyword>
<keyword evidence="1" id="KW-0812">Transmembrane</keyword>
<feature type="transmembrane region" description="Helical" evidence="1">
    <location>
        <begin position="26"/>
        <end position="46"/>
    </location>
</feature>
<evidence type="ECO:0000256" key="1">
    <source>
        <dbReference type="SAM" id="Phobius"/>
    </source>
</evidence>
<dbReference type="AlphaFoldDB" id="A0A2C9VAD6"/>
<dbReference type="EMBL" id="CM004395">
    <property type="protein sequence ID" value="OAY41808.1"/>
    <property type="molecule type" value="Genomic_DNA"/>
</dbReference>
<proteinExistence type="predicted"/>
<gene>
    <name evidence="2" type="ORF">MANES_09G130500</name>
</gene>
<reference evidence="2" key="1">
    <citation type="submission" date="2016-02" db="EMBL/GenBank/DDBJ databases">
        <title>WGS assembly of Manihot esculenta.</title>
        <authorList>
            <person name="Bredeson J.V."/>
            <person name="Prochnik S.E."/>
            <person name="Lyons J.B."/>
            <person name="Schmutz J."/>
            <person name="Grimwood J."/>
            <person name="Vrebalov J."/>
            <person name="Bart R.S."/>
            <person name="Amuge T."/>
            <person name="Ferguson M.E."/>
            <person name="Green R."/>
            <person name="Putnam N."/>
            <person name="Stites J."/>
            <person name="Rounsley S."/>
            <person name="Rokhsar D.S."/>
        </authorList>
    </citation>
    <scope>NUCLEOTIDE SEQUENCE [LARGE SCALE GENOMIC DNA]</scope>
    <source>
        <tissue evidence="2">Leaf</tissue>
    </source>
</reference>
<keyword evidence="1" id="KW-1133">Transmembrane helix</keyword>
<name>A0A2C9VAD6_MANES</name>